<dbReference type="STRING" id="1149755.A0A2J6R7T3"/>
<dbReference type="GO" id="GO:0016747">
    <property type="term" value="F:acyltransferase activity, transferring groups other than amino-acyl groups"/>
    <property type="evidence" value="ECO:0007669"/>
    <property type="project" value="InterPro"/>
</dbReference>
<evidence type="ECO:0000313" key="4">
    <source>
        <dbReference type="Proteomes" id="UP000235786"/>
    </source>
</evidence>
<keyword evidence="4" id="KW-1185">Reference proteome</keyword>
<dbReference type="Proteomes" id="UP000235786">
    <property type="component" value="Unassembled WGS sequence"/>
</dbReference>
<gene>
    <name evidence="3" type="ORF">L207DRAFT_122261</name>
</gene>
<sequence length="138" mass="15145">MMSKPYTKPAEEEKAPKPPSIIPGKTDLTIWAIQEKGAEMMKACGYNPETDFLRSGLIVDPDYQKLGLGKRLAVHDNEIADEAGARIWVSASANSRKLFLSIGFVVLGTESVILGAGENGEEKVGINWVTMREPLRKE</sequence>
<proteinExistence type="predicted"/>
<evidence type="ECO:0000259" key="2">
    <source>
        <dbReference type="PROSITE" id="PS51186"/>
    </source>
</evidence>
<dbReference type="EMBL" id="KZ613953">
    <property type="protein sequence ID" value="PMD34583.1"/>
    <property type="molecule type" value="Genomic_DNA"/>
</dbReference>
<protein>
    <recommendedName>
        <fullName evidence="2">N-acetyltransferase domain-containing protein</fullName>
    </recommendedName>
</protein>
<dbReference type="Pfam" id="PF13673">
    <property type="entry name" value="Acetyltransf_10"/>
    <property type="match status" value="1"/>
</dbReference>
<organism evidence="3 4">
    <name type="scientific">Hyaloscypha variabilis (strain UAMH 11265 / GT02V1 / F)</name>
    <name type="common">Meliniomyces variabilis</name>
    <dbReference type="NCBI Taxonomy" id="1149755"/>
    <lineage>
        <taxon>Eukaryota</taxon>
        <taxon>Fungi</taxon>
        <taxon>Dikarya</taxon>
        <taxon>Ascomycota</taxon>
        <taxon>Pezizomycotina</taxon>
        <taxon>Leotiomycetes</taxon>
        <taxon>Helotiales</taxon>
        <taxon>Hyaloscyphaceae</taxon>
        <taxon>Hyaloscypha</taxon>
        <taxon>Hyaloscypha variabilis</taxon>
    </lineage>
</organism>
<dbReference type="Gene3D" id="3.40.630.30">
    <property type="match status" value="1"/>
</dbReference>
<dbReference type="SUPFAM" id="SSF55729">
    <property type="entry name" value="Acyl-CoA N-acyltransferases (Nat)"/>
    <property type="match status" value="1"/>
</dbReference>
<dbReference type="OrthoDB" id="4738875at2759"/>
<evidence type="ECO:0000256" key="1">
    <source>
        <dbReference type="SAM" id="MobiDB-lite"/>
    </source>
</evidence>
<accession>A0A2J6R7T3</accession>
<feature type="domain" description="N-acetyltransferase" evidence="2">
    <location>
        <begin position="1"/>
        <end position="136"/>
    </location>
</feature>
<dbReference type="PROSITE" id="PS51186">
    <property type="entry name" value="GNAT"/>
    <property type="match status" value="1"/>
</dbReference>
<dbReference type="AlphaFoldDB" id="A0A2J6R7T3"/>
<name>A0A2J6R7T3_HYAVF</name>
<dbReference type="InterPro" id="IPR016181">
    <property type="entry name" value="Acyl_CoA_acyltransferase"/>
</dbReference>
<reference evidence="3 4" key="1">
    <citation type="submission" date="2016-04" db="EMBL/GenBank/DDBJ databases">
        <title>A degradative enzymes factory behind the ericoid mycorrhizal symbiosis.</title>
        <authorList>
            <consortium name="DOE Joint Genome Institute"/>
            <person name="Martino E."/>
            <person name="Morin E."/>
            <person name="Grelet G."/>
            <person name="Kuo A."/>
            <person name="Kohler A."/>
            <person name="Daghino S."/>
            <person name="Barry K."/>
            <person name="Choi C."/>
            <person name="Cichocki N."/>
            <person name="Clum A."/>
            <person name="Copeland A."/>
            <person name="Hainaut M."/>
            <person name="Haridas S."/>
            <person name="Labutti K."/>
            <person name="Lindquist E."/>
            <person name="Lipzen A."/>
            <person name="Khouja H.-R."/>
            <person name="Murat C."/>
            <person name="Ohm R."/>
            <person name="Olson A."/>
            <person name="Spatafora J."/>
            <person name="Veneault-Fourrey C."/>
            <person name="Henrissat B."/>
            <person name="Grigoriev I."/>
            <person name="Martin F."/>
            <person name="Perotto S."/>
        </authorList>
    </citation>
    <scope>NUCLEOTIDE SEQUENCE [LARGE SCALE GENOMIC DNA]</scope>
    <source>
        <strain evidence="3 4">F</strain>
    </source>
</reference>
<feature type="region of interest" description="Disordered" evidence="1">
    <location>
        <begin position="1"/>
        <end position="23"/>
    </location>
</feature>
<evidence type="ECO:0000313" key="3">
    <source>
        <dbReference type="EMBL" id="PMD34583.1"/>
    </source>
</evidence>
<dbReference type="InterPro" id="IPR000182">
    <property type="entry name" value="GNAT_dom"/>
</dbReference>